<dbReference type="InterPro" id="IPR050739">
    <property type="entry name" value="MFP"/>
</dbReference>
<dbReference type="PRINTS" id="PR01490">
    <property type="entry name" value="RTXTOXIND"/>
</dbReference>
<evidence type="ECO:0000256" key="10">
    <source>
        <dbReference type="SAM" id="Coils"/>
    </source>
</evidence>
<keyword evidence="7 9" id="KW-1133">Transmembrane helix</keyword>
<evidence type="ECO:0000256" key="3">
    <source>
        <dbReference type="ARBA" id="ARBA00022448"/>
    </source>
</evidence>
<name>A0A7S9LUF9_9RHOB</name>
<dbReference type="Gene3D" id="2.40.30.170">
    <property type="match status" value="1"/>
</dbReference>
<gene>
    <name evidence="13" type="ORF">I0K15_06940</name>
</gene>
<sequence>MIGKKSETGGDKWQPSRAVFIGTVALIVLVCGVGGWSVLTSIAGAVIATGQIEVESNRQIVQHPEGGVVGAIYVDDGDRVEAGDVLIRFDDTLLRSELSIIESQYFELIARRGRLRAESENAEQITFDTGLLNLAMENSEVAELIGGQIRLFNARKESAEQQISQLRERQSQIEQLIAGRESQLEALAEQIELIDSELTDQQSLLDRGLAQASRVLALQREAAQLRGQVGELTASVAENRGRISELEIEIIRLDTTKQEEAITTLRDLQFRENELRERRLSTIETLSRLEVRAPTSGIVYGKTVHALRSVVRPADPVMFIVPQDSPLVIASRIETINIDQVRIGQEAVLRFAAFDQRTTPEIYGVVTNVSADVLTDEATGQNYYEAEILPYDEEMEKLSGLELVPGMPVDAFIQTGERSPLTFLTKPLTDYFTKAFRET</sequence>
<feature type="domain" description="AprE-like long alpha-helical hairpin" evidence="11">
    <location>
        <begin position="95"/>
        <end position="279"/>
    </location>
</feature>
<dbReference type="Pfam" id="PF26002">
    <property type="entry name" value="Beta-barrel_AprE"/>
    <property type="match status" value="1"/>
</dbReference>
<evidence type="ECO:0000256" key="9">
    <source>
        <dbReference type="RuleBase" id="RU365093"/>
    </source>
</evidence>
<evidence type="ECO:0000256" key="6">
    <source>
        <dbReference type="ARBA" id="ARBA00022692"/>
    </source>
</evidence>
<dbReference type="PANTHER" id="PTHR30386:SF17">
    <property type="entry name" value="ALKALINE PROTEASE SECRETION PROTEIN APRE"/>
    <property type="match status" value="1"/>
</dbReference>
<dbReference type="RefSeq" id="WP_196104663.1">
    <property type="nucleotide sequence ID" value="NZ_CP064942.1"/>
</dbReference>
<dbReference type="InterPro" id="IPR010129">
    <property type="entry name" value="T1SS_HlyD"/>
</dbReference>
<dbReference type="Pfam" id="PF25994">
    <property type="entry name" value="HH_AprE"/>
    <property type="match status" value="1"/>
</dbReference>
<reference evidence="13 14" key="1">
    <citation type="submission" date="2020-11" db="EMBL/GenBank/DDBJ databases">
        <title>Description of Pontivivens ytuae sp. nov. isolated from deep sea sediment of Mariana Trench.</title>
        <authorList>
            <person name="Wang Z."/>
            <person name="Sun Q.-L."/>
            <person name="Xu X.-D."/>
            <person name="Tang Y.-Z."/>
            <person name="Zhang J."/>
        </authorList>
    </citation>
    <scope>NUCLEOTIDE SEQUENCE [LARGE SCALE GENOMIC DNA]</scope>
    <source>
        <strain evidence="13 14">MT2928</strain>
    </source>
</reference>
<evidence type="ECO:0000256" key="5">
    <source>
        <dbReference type="ARBA" id="ARBA00022519"/>
    </source>
</evidence>
<dbReference type="GO" id="GO:0005886">
    <property type="term" value="C:plasma membrane"/>
    <property type="evidence" value="ECO:0007669"/>
    <property type="project" value="UniProtKB-SubCell"/>
</dbReference>
<dbReference type="KEGG" id="poz:I0K15_06940"/>
<evidence type="ECO:0000256" key="4">
    <source>
        <dbReference type="ARBA" id="ARBA00022475"/>
    </source>
</evidence>
<evidence type="ECO:0000256" key="7">
    <source>
        <dbReference type="ARBA" id="ARBA00022989"/>
    </source>
</evidence>
<dbReference type="EMBL" id="CP064942">
    <property type="protein sequence ID" value="QPH55464.1"/>
    <property type="molecule type" value="Genomic_DNA"/>
</dbReference>
<comment type="similarity">
    <text evidence="2 9">Belongs to the membrane fusion protein (MFP) (TC 8.A.1) family.</text>
</comment>
<protein>
    <recommendedName>
        <fullName evidence="9">Membrane fusion protein (MFP) family protein</fullName>
    </recommendedName>
</protein>
<dbReference type="InterPro" id="IPR058781">
    <property type="entry name" value="HH_AprE-like"/>
</dbReference>
<evidence type="ECO:0000259" key="11">
    <source>
        <dbReference type="Pfam" id="PF25994"/>
    </source>
</evidence>
<dbReference type="NCBIfam" id="TIGR01843">
    <property type="entry name" value="type_I_hlyD"/>
    <property type="match status" value="1"/>
</dbReference>
<evidence type="ECO:0000256" key="1">
    <source>
        <dbReference type="ARBA" id="ARBA00004377"/>
    </source>
</evidence>
<comment type="subcellular location">
    <subcellularLocation>
        <location evidence="1 9">Cell inner membrane</location>
        <topology evidence="1 9">Single-pass membrane protein</topology>
    </subcellularLocation>
</comment>
<organism evidence="13 14">
    <name type="scientific">Pontivivens ytuae</name>
    <dbReference type="NCBI Taxonomy" id="2789856"/>
    <lineage>
        <taxon>Bacteria</taxon>
        <taxon>Pseudomonadati</taxon>
        <taxon>Pseudomonadota</taxon>
        <taxon>Alphaproteobacteria</taxon>
        <taxon>Rhodobacterales</taxon>
        <taxon>Paracoccaceae</taxon>
        <taxon>Pontivivens</taxon>
    </lineage>
</organism>
<accession>A0A7S9LUF9</accession>
<dbReference type="PANTHER" id="PTHR30386">
    <property type="entry name" value="MEMBRANE FUSION SUBUNIT OF EMRAB-TOLC MULTIDRUG EFFLUX PUMP"/>
    <property type="match status" value="1"/>
</dbReference>
<keyword evidence="5 9" id="KW-0997">Cell inner membrane</keyword>
<keyword evidence="8 9" id="KW-0472">Membrane</keyword>
<evidence type="ECO:0000256" key="2">
    <source>
        <dbReference type="ARBA" id="ARBA00009477"/>
    </source>
</evidence>
<feature type="transmembrane region" description="Helical" evidence="9">
    <location>
        <begin position="20"/>
        <end position="48"/>
    </location>
</feature>
<evidence type="ECO:0000256" key="8">
    <source>
        <dbReference type="ARBA" id="ARBA00023136"/>
    </source>
</evidence>
<keyword evidence="3 9" id="KW-0813">Transport</keyword>
<dbReference type="InterPro" id="IPR058982">
    <property type="entry name" value="Beta-barrel_AprE"/>
</dbReference>
<keyword evidence="4 9" id="KW-1003">Cell membrane</keyword>
<keyword evidence="10" id="KW-0175">Coiled coil</keyword>
<dbReference type="AlphaFoldDB" id="A0A7S9LUF9"/>
<evidence type="ECO:0000259" key="12">
    <source>
        <dbReference type="Pfam" id="PF26002"/>
    </source>
</evidence>
<dbReference type="GO" id="GO:0015031">
    <property type="term" value="P:protein transport"/>
    <property type="evidence" value="ECO:0007669"/>
    <property type="project" value="InterPro"/>
</dbReference>
<evidence type="ECO:0000313" key="13">
    <source>
        <dbReference type="EMBL" id="QPH55464.1"/>
    </source>
</evidence>
<evidence type="ECO:0000313" key="14">
    <source>
        <dbReference type="Proteomes" id="UP000594800"/>
    </source>
</evidence>
<dbReference type="Gene3D" id="2.40.50.100">
    <property type="match status" value="1"/>
</dbReference>
<keyword evidence="14" id="KW-1185">Reference proteome</keyword>
<feature type="coiled-coil region" evidence="10">
    <location>
        <begin position="149"/>
        <end position="176"/>
    </location>
</feature>
<keyword evidence="6 9" id="KW-0812">Transmembrane</keyword>
<dbReference type="Proteomes" id="UP000594800">
    <property type="component" value="Chromosome"/>
</dbReference>
<feature type="domain" description="AprE-like beta-barrel" evidence="12">
    <location>
        <begin position="327"/>
        <end position="416"/>
    </location>
</feature>
<proteinExistence type="inferred from homology"/>